<organism evidence="1">
    <name type="scientific">Mariniphaga anaerophila</name>
    <dbReference type="NCBI Taxonomy" id="1484053"/>
    <lineage>
        <taxon>Bacteria</taxon>
        <taxon>Pseudomonadati</taxon>
        <taxon>Bacteroidota</taxon>
        <taxon>Bacteroidia</taxon>
        <taxon>Marinilabiliales</taxon>
        <taxon>Prolixibacteraceae</taxon>
        <taxon>Mariniphaga</taxon>
    </lineage>
</organism>
<reference evidence="1" key="1">
    <citation type="journal article" date="2020" name="mSystems">
        <title>Genome- and Community-Level Interaction Insights into Carbon Utilization and Element Cycling Functions of Hydrothermarchaeota in Hydrothermal Sediment.</title>
        <authorList>
            <person name="Zhou Z."/>
            <person name="Liu Y."/>
            <person name="Xu W."/>
            <person name="Pan J."/>
            <person name="Luo Z.H."/>
            <person name="Li M."/>
        </authorList>
    </citation>
    <scope>NUCLEOTIDE SEQUENCE [LARGE SCALE GENOMIC DNA]</scope>
    <source>
        <strain evidence="1">SpSt-1217</strain>
    </source>
</reference>
<dbReference type="Pfam" id="PF02566">
    <property type="entry name" value="OsmC"/>
    <property type="match status" value="1"/>
</dbReference>
<dbReference type="Gene3D" id="3.30.300.20">
    <property type="match status" value="1"/>
</dbReference>
<dbReference type="InterPro" id="IPR015946">
    <property type="entry name" value="KH_dom-like_a/b"/>
</dbReference>
<protein>
    <submittedName>
        <fullName evidence="1">OsmC family peroxiredoxin</fullName>
    </submittedName>
</protein>
<dbReference type="EMBL" id="DSDK01000228">
    <property type="protein sequence ID" value="HDR50790.1"/>
    <property type="molecule type" value="Genomic_DNA"/>
</dbReference>
<gene>
    <name evidence="1" type="ORF">ENN90_04090</name>
</gene>
<name>A0A831LJQ8_9BACT</name>
<dbReference type="AlphaFoldDB" id="A0A831LJQ8"/>
<dbReference type="InterPro" id="IPR003718">
    <property type="entry name" value="OsmC/Ohr_fam"/>
</dbReference>
<sequence length="142" mass="16059">MAKKEIVTAKWLNNMAFEAEANGHKIVIDAEPEVGGENRGPRPKPFMLTALGGCTAMDVISILKKMRVEVENFSVHVEGELTDEHPKHYFRIHVVYKFTGKNLPLDKLQKAVNLSEERYCGVSAVYKRVMELTSEIKVIETK</sequence>
<dbReference type="SUPFAM" id="SSF82784">
    <property type="entry name" value="OsmC-like"/>
    <property type="match status" value="1"/>
</dbReference>
<comment type="caution">
    <text evidence="1">The sequence shown here is derived from an EMBL/GenBank/DDBJ whole genome shotgun (WGS) entry which is preliminary data.</text>
</comment>
<proteinExistence type="predicted"/>
<accession>A0A831LJQ8</accession>
<dbReference type="InterPro" id="IPR036102">
    <property type="entry name" value="OsmC/Ohrsf"/>
</dbReference>
<evidence type="ECO:0000313" key="1">
    <source>
        <dbReference type="EMBL" id="HDR50790.1"/>
    </source>
</evidence>
<dbReference type="Proteomes" id="UP000886047">
    <property type="component" value="Unassembled WGS sequence"/>
</dbReference>
<dbReference type="PANTHER" id="PTHR34352">
    <property type="entry name" value="PROTEIN YHFA"/>
    <property type="match status" value="1"/>
</dbReference>
<dbReference type="PANTHER" id="PTHR34352:SF1">
    <property type="entry name" value="PROTEIN YHFA"/>
    <property type="match status" value="1"/>
</dbReference>